<dbReference type="GO" id="GO:0016887">
    <property type="term" value="F:ATP hydrolysis activity"/>
    <property type="evidence" value="ECO:0007669"/>
    <property type="project" value="InterPro"/>
</dbReference>
<name>A0A401IPW5_9LACO</name>
<dbReference type="InterPro" id="IPR027417">
    <property type="entry name" value="P-loop_NTPase"/>
</dbReference>
<dbReference type="Proteomes" id="UP000286848">
    <property type="component" value="Unassembled WGS sequence"/>
</dbReference>
<dbReference type="InterPro" id="IPR003593">
    <property type="entry name" value="AAA+_ATPase"/>
</dbReference>
<gene>
    <name evidence="5" type="ORF">LFYK43_00310</name>
</gene>
<dbReference type="PANTHER" id="PTHR42939:SF1">
    <property type="entry name" value="ABC TRANSPORTER ATP-BINDING PROTEIN ALBC-RELATED"/>
    <property type="match status" value="1"/>
</dbReference>
<dbReference type="RefSeq" id="WP_124974220.1">
    <property type="nucleotide sequence ID" value="NZ_BFFP01000001.1"/>
</dbReference>
<dbReference type="Pfam" id="PF00005">
    <property type="entry name" value="ABC_tran"/>
    <property type="match status" value="1"/>
</dbReference>
<evidence type="ECO:0000256" key="2">
    <source>
        <dbReference type="ARBA" id="ARBA00022741"/>
    </source>
</evidence>
<dbReference type="PROSITE" id="PS00211">
    <property type="entry name" value="ABC_TRANSPORTER_1"/>
    <property type="match status" value="1"/>
</dbReference>
<dbReference type="InterPro" id="IPR017871">
    <property type="entry name" value="ABC_transporter-like_CS"/>
</dbReference>
<evidence type="ECO:0000313" key="6">
    <source>
        <dbReference type="Proteomes" id="UP000286848"/>
    </source>
</evidence>
<dbReference type="PANTHER" id="PTHR42939">
    <property type="entry name" value="ABC TRANSPORTER ATP-BINDING PROTEIN ALBC-RELATED"/>
    <property type="match status" value="1"/>
</dbReference>
<dbReference type="Pfam" id="PF13732">
    <property type="entry name" value="DrrA1-3_C"/>
    <property type="match status" value="1"/>
</dbReference>
<protein>
    <submittedName>
        <fullName evidence="5">Sodium ABC transporter ATP-binding protein</fullName>
    </submittedName>
</protein>
<dbReference type="PROSITE" id="PS50893">
    <property type="entry name" value="ABC_TRANSPORTER_2"/>
    <property type="match status" value="1"/>
</dbReference>
<keyword evidence="1" id="KW-0813">Transport</keyword>
<evidence type="ECO:0000259" key="4">
    <source>
        <dbReference type="PROSITE" id="PS50893"/>
    </source>
</evidence>
<sequence>MLEIQNLTKKFANVKAVDDLSFDVPTGQIVGLIGQNGAGKTTTFHSILNFLHYEGEILWDKQPLTEEQLDQVGYLPEERSLLPKMMVEEHILYLAKLKGKTAQEIKPLINDWLEKFQVKGQKSDKIKDLSKGNQQKVQLICTLIHQPRLIILDEPFSGLDPVNADLLKNAILEMKDQGAAIIFSSHDMTNVTAVCDRLVMLRDGRAVLNGTLDEVREQFGRTELYVTTERPLADLQALPHVQSVQALSQAQRYLLHLDDPAGGPEIFERLTNGQYIREFSQQPPTLDMIFRMKAGEGHA</sequence>
<dbReference type="EMBL" id="BFFP01000001">
    <property type="protein sequence ID" value="GBG93572.1"/>
    <property type="molecule type" value="Genomic_DNA"/>
</dbReference>
<accession>A0A401IPW5</accession>
<evidence type="ECO:0000256" key="3">
    <source>
        <dbReference type="ARBA" id="ARBA00022840"/>
    </source>
</evidence>
<keyword evidence="2" id="KW-0547">Nucleotide-binding</keyword>
<proteinExistence type="predicted"/>
<keyword evidence="6" id="KW-1185">Reference proteome</keyword>
<keyword evidence="3 5" id="KW-0067">ATP-binding</keyword>
<dbReference type="InterPro" id="IPR025302">
    <property type="entry name" value="DrrA1/2-like_C"/>
</dbReference>
<dbReference type="SUPFAM" id="SSF52540">
    <property type="entry name" value="P-loop containing nucleoside triphosphate hydrolases"/>
    <property type="match status" value="1"/>
</dbReference>
<organism evidence="5 6">
    <name type="scientific">Ligilactobacillus salitolerans</name>
    <dbReference type="NCBI Taxonomy" id="1808352"/>
    <lineage>
        <taxon>Bacteria</taxon>
        <taxon>Bacillati</taxon>
        <taxon>Bacillota</taxon>
        <taxon>Bacilli</taxon>
        <taxon>Lactobacillales</taxon>
        <taxon>Lactobacillaceae</taxon>
        <taxon>Ligilactobacillus</taxon>
    </lineage>
</organism>
<dbReference type="Gene3D" id="3.40.50.300">
    <property type="entry name" value="P-loop containing nucleotide triphosphate hydrolases"/>
    <property type="match status" value="1"/>
</dbReference>
<dbReference type="InterPro" id="IPR003439">
    <property type="entry name" value="ABC_transporter-like_ATP-bd"/>
</dbReference>
<dbReference type="SMART" id="SM00382">
    <property type="entry name" value="AAA"/>
    <property type="match status" value="1"/>
</dbReference>
<dbReference type="OrthoDB" id="9801987at2"/>
<reference evidence="5 6" key="1">
    <citation type="journal article" date="2019" name="Int. J. Syst. Evol. Microbiol.">
        <title>Lactobacillus salitolerans sp. nov., a novel lactic acid bacterium isolated from spent mushroom substrates.</title>
        <authorList>
            <person name="Tohno M."/>
            <person name="Tanizawa Y."/>
            <person name="Kojima Y."/>
            <person name="Sakamoto M."/>
            <person name="Nakamura Y."/>
            <person name="Ohkuma M."/>
            <person name="Kobayashi H."/>
        </authorList>
    </citation>
    <scope>NUCLEOTIDE SEQUENCE [LARGE SCALE GENOMIC DNA]</scope>
    <source>
        <strain evidence="5 6">YK43</strain>
    </source>
</reference>
<comment type="caution">
    <text evidence="5">The sequence shown here is derived from an EMBL/GenBank/DDBJ whole genome shotgun (WGS) entry which is preliminary data.</text>
</comment>
<dbReference type="AlphaFoldDB" id="A0A401IPW5"/>
<dbReference type="InterPro" id="IPR051782">
    <property type="entry name" value="ABC_Transporter_VariousFunc"/>
</dbReference>
<dbReference type="GO" id="GO:0005524">
    <property type="term" value="F:ATP binding"/>
    <property type="evidence" value="ECO:0007669"/>
    <property type="project" value="UniProtKB-KW"/>
</dbReference>
<evidence type="ECO:0000313" key="5">
    <source>
        <dbReference type="EMBL" id="GBG93572.1"/>
    </source>
</evidence>
<evidence type="ECO:0000256" key="1">
    <source>
        <dbReference type="ARBA" id="ARBA00022448"/>
    </source>
</evidence>
<feature type="domain" description="ABC transporter" evidence="4">
    <location>
        <begin position="2"/>
        <end position="228"/>
    </location>
</feature>